<dbReference type="Pfam" id="PF04424">
    <property type="entry name" value="MINDY_DUB"/>
    <property type="match status" value="1"/>
</dbReference>
<dbReference type="GO" id="GO:0016807">
    <property type="term" value="F:cysteine-type carboxypeptidase activity"/>
    <property type="evidence" value="ECO:0007669"/>
    <property type="project" value="TreeGrafter"/>
</dbReference>
<keyword evidence="2" id="KW-0378">Hydrolase</keyword>
<dbReference type="InterPro" id="IPR007518">
    <property type="entry name" value="MINDY"/>
</dbReference>
<keyword evidence="3" id="KW-1185">Reference proteome</keyword>
<sequence>MGNSLSNKLNKYNLDSTHQQDVPVRPKEVLVKEEIVRKEEAIGKEETFRKGAIGKEEYLVKTIEWKDKPVQIITQNENGPCPLVAICNVLFLRGDIEIRPPDRESVTFEYLVDRLGDYLLNHVPLEDTTKKPKAPLERQTTSECVLTYRHHLDTALQILPHLQRGLDVNVWFDDIRGFEPTAESAMFDLFQVDLVHGWVVDPQDTETYRVLSKSRSYNQTVEKIVQANEMTNASSEEEQKMHEGFIASEFLKETATQLTYYGLSLLLDAIPYDSLCVLFRNNHVKHPTSGLYMLVTDAGLVSEGSVVWESLNDIDQGSSAFFNSQFIPSGLDIQYALKVCYLYFNASAKHPVCDGNTRTS</sequence>
<name>A0A367ISX7_RHIST</name>
<dbReference type="GO" id="GO:0071944">
    <property type="term" value="C:cell periphery"/>
    <property type="evidence" value="ECO:0007669"/>
    <property type="project" value="TreeGrafter"/>
</dbReference>
<dbReference type="GO" id="GO:0005829">
    <property type="term" value="C:cytosol"/>
    <property type="evidence" value="ECO:0007669"/>
    <property type="project" value="TreeGrafter"/>
</dbReference>
<evidence type="ECO:0000259" key="1">
    <source>
        <dbReference type="Pfam" id="PF04424"/>
    </source>
</evidence>
<dbReference type="Proteomes" id="UP000253551">
    <property type="component" value="Unassembled WGS sequence"/>
</dbReference>
<feature type="domain" description="MINDY deubiquitinase" evidence="1">
    <location>
        <begin position="57"/>
        <end position="326"/>
    </location>
</feature>
<dbReference type="STRING" id="4846.A0A367ISX7"/>
<dbReference type="OrthoDB" id="10261212at2759"/>
<accession>A0A367ISX7</accession>
<proteinExistence type="predicted"/>
<dbReference type="GO" id="GO:1990380">
    <property type="term" value="F:K48-linked deubiquitinase activity"/>
    <property type="evidence" value="ECO:0007669"/>
    <property type="project" value="InterPro"/>
</dbReference>
<dbReference type="GO" id="GO:0004843">
    <property type="term" value="F:cysteine-type deubiquitinase activity"/>
    <property type="evidence" value="ECO:0007669"/>
    <property type="project" value="InterPro"/>
</dbReference>
<protein>
    <submittedName>
        <fullName evidence="2">Ubiquitin carboxyl-terminal hydrolase MINDY-2</fullName>
    </submittedName>
</protein>
<dbReference type="InterPro" id="IPR033979">
    <property type="entry name" value="MINDY_domain"/>
</dbReference>
<evidence type="ECO:0000313" key="2">
    <source>
        <dbReference type="EMBL" id="RCH80778.1"/>
    </source>
</evidence>
<reference evidence="2 3" key="1">
    <citation type="journal article" date="2018" name="G3 (Bethesda)">
        <title>Phylogenetic and Phylogenomic Definition of Rhizopus Species.</title>
        <authorList>
            <person name="Gryganskyi A.P."/>
            <person name="Golan J."/>
            <person name="Dolatabadi S."/>
            <person name="Mondo S."/>
            <person name="Robb S."/>
            <person name="Idnurm A."/>
            <person name="Muszewska A."/>
            <person name="Steczkiewicz K."/>
            <person name="Masonjones S."/>
            <person name="Liao H.L."/>
            <person name="Gajdeczka M.T."/>
            <person name="Anike F."/>
            <person name="Vuek A."/>
            <person name="Anishchenko I.M."/>
            <person name="Voigt K."/>
            <person name="de Hoog G.S."/>
            <person name="Smith M.E."/>
            <person name="Heitman J."/>
            <person name="Vilgalys R."/>
            <person name="Stajich J.E."/>
        </authorList>
    </citation>
    <scope>NUCLEOTIDE SEQUENCE [LARGE SCALE GENOMIC DNA]</scope>
    <source>
        <strain evidence="2 3">LSU 92-RS-03</strain>
    </source>
</reference>
<organism evidence="2 3">
    <name type="scientific">Rhizopus stolonifer</name>
    <name type="common">Rhizopus nigricans</name>
    <dbReference type="NCBI Taxonomy" id="4846"/>
    <lineage>
        <taxon>Eukaryota</taxon>
        <taxon>Fungi</taxon>
        <taxon>Fungi incertae sedis</taxon>
        <taxon>Mucoromycota</taxon>
        <taxon>Mucoromycotina</taxon>
        <taxon>Mucoromycetes</taxon>
        <taxon>Mucorales</taxon>
        <taxon>Mucorineae</taxon>
        <taxon>Rhizopodaceae</taxon>
        <taxon>Rhizopus</taxon>
    </lineage>
</organism>
<comment type="caution">
    <text evidence="2">The sequence shown here is derived from an EMBL/GenBank/DDBJ whole genome shotgun (WGS) entry which is preliminary data.</text>
</comment>
<dbReference type="EMBL" id="PJQM01005825">
    <property type="protein sequence ID" value="RCH80778.1"/>
    <property type="molecule type" value="Genomic_DNA"/>
</dbReference>
<gene>
    <name evidence="2" type="primary">FAM63B_1</name>
    <name evidence="2" type="ORF">CU098_005228</name>
</gene>
<dbReference type="AlphaFoldDB" id="A0A367ISX7"/>
<dbReference type="PANTHER" id="PTHR18063:SF6">
    <property type="entry name" value="UBIQUITIN CARBOXYL-TERMINAL HYDROLASE"/>
    <property type="match status" value="1"/>
</dbReference>
<evidence type="ECO:0000313" key="3">
    <source>
        <dbReference type="Proteomes" id="UP000253551"/>
    </source>
</evidence>
<dbReference type="PANTHER" id="PTHR18063">
    <property type="entry name" value="NF-E2 INDUCIBLE PROTEIN"/>
    <property type="match status" value="1"/>
</dbReference>
<dbReference type="GO" id="GO:0071108">
    <property type="term" value="P:protein K48-linked deubiquitination"/>
    <property type="evidence" value="ECO:0007669"/>
    <property type="project" value="TreeGrafter"/>
</dbReference>